<accession>A0A2N0D7X4</accession>
<reference evidence="1 2" key="1">
    <citation type="submission" date="2017-11" db="EMBL/GenBank/DDBJ databases">
        <authorList>
            <person name="Han C.G."/>
        </authorList>
    </citation>
    <scope>NUCLEOTIDE SEQUENCE [LARGE SCALE GENOMIC DNA]</scope>
    <source>
        <strain evidence="1 2">HCNT1</strain>
    </source>
</reference>
<evidence type="ECO:0000313" key="2">
    <source>
        <dbReference type="Proteomes" id="UP000232164"/>
    </source>
</evidence>
<sequence length="164" mass="18535">MIGRVRVRQQRGEHPKVRGPFIDRPSRFRRHQGADELADCAANDSAFMRISLEKGRGYVAHLLKADVGRQRRHLRPVGSQRIIPCTCKLVWAIGMRCEASNLGSPSISRLAAKKRAIVLLLVSIHLLLGPFRRNLPRIFRFLGFLRGALIQGHVRFPRFGLAKG</sequence>
<name>A0A2N0D7X4_RHISU</name>
<gene>
    <name evidence="1" type="ORF">CWR43_19110</name>
</gene>
<proteinExistence type="predicted"/>
<protein>
    <submittedName>
        <fullName evidence="1">Uncharacterized protein</fullName>
    </submittedName>
</protein>
<comment type="caution">
    <text evidence="1">The sequence shown here is derived from an EMBL/GenBank/DDBJ whole genome shotgun (WGS) entry which is preliminary data.</text>
</comment>
<dbReference type="Proteomes" id="UP000232164">
    <property type="component" value="Unassembled WGS sequence"/>
</dbReference>
<reference evidence="1 2" key="2">
    <citation type="submission" date="2017-12" db="EMBL/GenBank/DDBJ databases">
        <title>Genome sequence of Rhizobium sullae HCNT1 isolated from Sulla coronaria nodules and featuring peculiar denitrification phenotypes.</title>
        <authorList>
            <person name="De Diego-Diaz B."/>
            <person name="Treu L."/>
            <person name="Campanaro S."/>
            <person name="Da Silva Duarte V."/>
            <person name="Basaglia M."/>
            <person name="Favaro L."/>
            <person name="Casella S."/>
            <person name="Squartini A."/>
        </authorList>
    </citation>
    <scope>NUCLEOTIDE SEQUENCE [LARGE SCALE GENOMIC DNA]</scope>
    <source>
        <strain evidence="1 2">HCNT1</strain>
    </source>
</reference>
<organism evidence="1 2">
    <name type="scientific">Rhizobium sullae</name>
    <name type="common">Rhizobium hedysari</name>
    <dbReference type="NCBI Taxonomy" id="50338"/>
    <lineage>
        <taxon>Bacteria</taxon>
        <taxon>Pseudomonadati</taxon>
        <taxon>Pseudomonadota</taxon>
        <taxon>Alphaproteobacteria</taxon>
        <taxon>Hyphomicrobiales</taxon>
        <taxon>Rhizobiaceae</taxon>
        <taxon>Rhizobium/Agrobacterium group</taxon>
        <taxon>Rhizobium</taxon>
    </lineage>
</organism>
<evidence type="ECO:0000313" key="1">
    <source>
        <dbReference type="EMBL" id="PKA42214.1"/>
    </source>
</evidence>
<dbReference type="AlphaFoldDB" id="A0A2N0D7X4"/>
<dbReference type="EMBL" id="PIQN01000014">
    <property type="protein sequence ID" value="PKA42214.1"/>
    <property type="molecule type" value="Genomic_DNA"/>
</dbReference>